<dbReference type="InterPro" id="IPR041670">
    <property type="entry name" value="Znf-CCHC_6"/>
</dbReference>
<dbReference type="EMBL" id="JAPDMZ010000024">
    <property type="protein sequence ID" value="KAK0555724.1"/>
    <property type="molecule type" value="Genomic_DNA"/>
</dbReference>
<dbReference type="Pfam" id="PF12157">
    <property type="entry name" value="DUF3591"/>
    <property type="match status" value="1"/>
</dbReference>
<feature type="compositionally biased region" description="Low complexity" evidence="6">
    <location>
        <begin position="1157"/>
        <end position="1177"/>
    </location>
</feature>
<keyword evidence="2" id="KW-0805">Transcription regulation</keyword>
<keyword evidence="5" id="KW-0175">Coiled coil</keyword>
<dbReference type="GO" id="GO:0005669">
    <property type="term" value="C:transcription factor TFIID complex"/>
    <property type="evidence" value="ECO:0007669"/>
    <property type="project" value="InterPro"/>
</dbReference>
<evidence type="ECO:0008006" key="11">
    <source>
        <dbReference type="Google" id="ProtNLM"/>
    </source>
</evidence>
<dbReference type="PANTHER" id="PTHR13900">
    <property type="entry name" value="TRANSCRIPTION INITIATION FACTOR TFIID"/>
    <property type="match status" value="1"/>
</dbReference>
<feature type="coiled-coil region" evidence="5">
    <location>
        <begin position="976"/>
        <end position="1003"/>
    </location>
</feature>
<feature type="region of interest" description="Disordered" evidence="6">
    <location>
        <begin position="1131"/>
        <end position="1191"/>
    </location>
</feature>
<evidence type="ECO:0000256" key="1">
    <source>
        <dbReference type="ARBA" id="ARBA00004123"/>
    </source>
</evidence>
<proteinExistence type="predicted"/>
<dbReference type="Proteomes" id="UP001176517">
    <property type="component" value="Unassembled WGS sequence"/>
</dbReference>
<dbReference type="InterPro" id="IPR022591">
    <property type="entry name" value="TAF1_HAT_dom"/>
</dbReference>
<protein>
    <recommendedName>
        <fullName evidence="11">Transcription initiation factor TFIID subunit 1 histone acetyltransferase domain-containing protein</fullName>
    </recommendedName>
</protein>
<evidence type="ECO:0000256" key="4">
    <source>
        <dbReference type="ARBA" id="ARBA00023242"/>
    </source>
</evidence>
<evidence type="ECO:0000313" key="9">
    <source>
        <dbReference type="EMBL" id="KAK0555724.1"/>
    </source>
</evidence>
<comment type="caution">
    <text evidence="9">The sequence shown here is derived from an EMBL/GenBank/DDBJ whole genome shotgun (WGS) entry which is preliminary data.</text>
</comment>
<evidence type="ECO:0000256" key="6">
    <source>
        <dbReference type="SAM" id="MobiDB-lite"/>
    </source>
</evidence>
<name>A0AAN6GVR2_9BASI</name>
<sequence>MLPGSVQDAQFAFEPGQGAEFLMEDGAVRELDSLALGNILAELGVDDGRSTDGLRQIGLGTDRGSTNLDRDQIYNDRYADDDDGASLGRVRQGNDYEREVDEELEQDAKAGRGADLERYFRKGLEGLTSSKAKVRGEVGYDDDEDEDEEAERAPASAQRQAGPSGSKGDSRDEPQASVTMVMQQPAPVFKSVETLWPSFQKGAILNFTDIFYEPPLKRRKTAVPKPKFKSMPEALLPYPISTKDLFRDGAWSGSERFHIIKSLVAGSAVDETVEEEWIDAESSVARNHTAGLRALELEDWEDTIQWDATSAQQTAEQLTFDSLMRPRNHDIEHGSWSNAIMWDIDAPTRNNRIMLDMNDPDLILQEFYPENEEPGAPARMTAAPVLAHRAGRPPVELDPFNLSNDRFYEVSREQRQRVRQTLGQLEVQHAWPAVKLQFPFYKTRLSKGETRGFHRPAMQFPLNIPIKFSKVRSAKKKKDLATKGRTVAGRNKEKDVWELLKSTRDLTLKDTSNFVLYEYSEEYPSVLSNLGMGSLLVNYYRKKNAKDDFVPKAELGVPFVLDVTDESPFMKFGSIKPGQIQPTLYNNLIRAPLFKHKAAHTDFLLVRSTNRKEVKYVLREIKHLYTVGQMFPVVLIPGPHARLVSNVIKWRMQMIAFKLVQKNPLERLKIAQIMKYFPDQNELQMRQRLKDIMEYNRRAGDPNQGFWKLKSGVSIPSDLEMYKPLPPEHVCLCEAMQAGQRYLLDLGYTKSAEGADEDAADESKMDLEQLLAPWLTTKNFLNAAQNKAMLKLHGDGDPTGRGEAFSFLRVSMKEVFVRAGEVQPPEPVLKKGGQKYNVAEQQAIYRSEIERIWTAQRKALSNPVPPTVTEEDINRMRAEIKQSQQQQQQQATGSRNTPGSALASARATPDLDGGSQAGGDSSKVLKIRRLINGVWKTEIVRDPNVWHAYVRQRQKIEDESTATEALVPTGDETIDANRKRRLEEELASRIRNQERRLQRKNITLAGTLPGRGEAKVRKCGKCGQMGHMSTNTACPMHPKHRLNRVPDTPVSAPGTPLSATPTGMWPTSGPSSAGFFPPAMPSPLGPVPPTPMYAPFGGPSGAPVAVAAAGMAPGTPGFRMPAAAPGSAGYLGMPRSATGAMSPPAVPLPGSSGAGGASPAASTPGSTAAAPAPSAPTKLKLKINRPRPSDS</sequence>
<feature type="domain" description="Zinc knuckle" evidence="8">
    <location>
        <begin position="1017"/>
        <end position="1041"/>
    </location>
</feature>
<organism evidence="9 10">
    <name type="scientific">Tilletia horrida</name>
    <dbReference type="NCBI Taxonomy" id="155126"/>
    <lineage>
        <taxon>Eukaryota</taxon>
        <taxon>Fungi</taxon>
        <taxon>Dikarya</taxon>
        <taxon>Basidiomycota</taxon>
        <taxon>Ustilaginomycotina</taxon>
        <taxon>Exobasidiomycetes</taxon>
        <taxon>Tilletiales</taxon>
        <taxon>Tilletiaceae</taxon>
        <taxon>Tilletia</taxon>
    </lineage>
</organism>
<dbReference type="Pfam" id="PF15288">
    <property type="entry name" value="zf-CCHC_6"/>
    <property type="match status" value="1"/>
</dbReference>
<dbReference type="GO" id="GO:0017025">
    <property type="term" value="F:TBP-class protein binding"/>
    <property type="evidence" value="ECO:0007669"/>
    <property type="project" value="InterPro"/>
</dbReference>
<dbReference type="InterPro" id="IPR040240">
    <property type="entry name" value="TAF1"/>
</dbReference>
<reference evidence="9" key="1">
    <citation type="journal article" date="2023" name="PhytoFront">
        <title>Draft Genome Resources of Seven Strains of Tilletia horrida, Causal Agent of Kernel Smut of Rice.</title>
        <authorList>
            <person name="Khanal S."/>
            <person name="Antony Babu S."/>
            <person name="Zhou X.G."/>
        </authorList>
    </citation>
    <scope>NUCLEOTIDE SEQUENCE</scope>
    <source>
        <strain evidence="9">TX6</strain>
    </source>
</reference>
<feature type="region of interest" description="Disordered" evidence="6">
    <location>
        <begin position="879"/>
        <end position="920"/>
    </location>
</feature>
<dbReference type="PANTHER" id="PTHR13900:SF0">
    <property type="entry name" value="TRANSCRIPTION INITIATION FACTOR TFIID SUBUNIT 1"/>
    <property type="match status" value="1"/>
</dbReference>
<accession>A0AAN6GVR2</accession>
<feature type="compositionally biased region" description="Acidic residues" evidence="6">
    <location>
        <begin position="139"/>
        <end position="150"/>
    </location>
</feature>
<evidence type="ECO:0000256" key="5">
    <source>
        <dbReference type="SAM" id="Coils"/>
    </source>
</evidence>
<feature type="region of interest" description="Disordered" evidence="6">
    <location>
        <begin position="1033"/>
        <end position="1077"/>
    </location>
</feature>
<evidence type="ECO:0000256" key="2">
    <source>
        <dbReference type="ARBA" id="ARBA00023015"/>
    </source>
</evidence>
<gene>
    <name evidence="9" type="ORF">OC846_001595</name>
</gene>
<dbReference type="GO" id="GO:0016251">
    <property type="term" value="F:RNA polymerase II general transcription initiation factor activity"/>
    <property type="evidence" value="ECO:0007669"/>
    <property type="project" value="InterPro"/>
</dbReference>
<keyword evidence="3" id="KW-0804">Transcription</keyword>
<evidence type="ECO:0000259" key="7">
    <source>
        <dbReference type="Pfam" id="PF12157"/>
    </source>
</evidence>
<dbReference type="GO" id="GO:0004402">
    <property type="term" value="F:histone acetyltransferase activity"/>
    <property type="evidence" value="ECO:0007669"/>
    <property type="project" value="InterPro"/>
</dbReference>
<evidence type="ECO:0000313" key="10">
    <source>
        <dbReference type="Proteomes" id="UP001176517"/>
    </source>
</evidence>
<feature type="region of interest" description="Disordered" evidence="6">
    <location>
        <begin position="76"/>
        <end position="110"/>
    </location>
</feature>
<comment type="subcellular location">
    <subcellularLocation>
        <location evidence="1">Nucleus</location>
    </subcellularLocation>
</comment>
<dbReference type="AlphaFoldDB" id="A0AAN6GVR2"/>
<keyword evidence="4" id="KW-0539">Nucleus</keyword>
<dbReference type="GO" id="GO:0051123">
    <property type="term" value="P:RNA polymerase II preinitiation complex assembly"/>
    <property type="evidence" value="ECO:0007669"/>
    <property type="project" value="TreeGrafter"/>
</dbReference>
<feature type="region of interest" description="Disordered" evidence="6">
    <location>
        <begin position="133"/>
        <end position="175"/>
    </location>
</feature>
<feature type="domain" description="Transcription initiation factor TFIID subunit 1 histone acetyltransferase" evidence="7">
    <location>
        <begin position="400"/>
        <end position="860"/>
    </location>
</feature>
<keyword evidence="10" id="KW-1185">Reference proteome</keyword>
<evidence type="ECO:0000256" key="3">
    <source>
        <dbReference type="ARBA" id="ARBA00023163"/>
    </source>
</evidence>
<evidence type="ECO:0000259" key="8">
    <source>
        <dbReference type="Pfam" id="PF15288"/>
    </source>
</evidence>